<dbReference type="PANTHER" id="PTHR42709">
    <property type="entry name" value="ALKALINE PHOSPHATASE LIKE PROTEIN"/>
    <property type="match status" value="1"/>
</dbReference>
<organism evidence="3 4">
    <name type="scientific">Phenylobacterium kunshanense</name>
    <dbReference type="NCBI Taxonomy" id="1445034"/>
    <lineage>
        <taxon>Bacteria</taxon>
        <taxon>Pseudomonadati</taxon>
        <taxon>Pseudomonadota</taxon>
        <taxon>Alphaproteobacteria</taxon>
        <taxon>Caulobacterales</taxon>
        <taxon>Caulobacteraceae</taxon>
        <taxon>Phenylobacterium</taxon>
    </lineage>
</organism>
<evidence type="ECO:0000313" key="3">
    <source>
        <dbReference type="EMBL" id="RAK68471.1"/>
    </source>
</evidence>
<feature type="transmembrane region" description="Helical" evidence="1">
    <location>
        <begin position="40"/>
        <end position="61"/>
    </location>
</feature>
<accession>A0A328BPR8</accession>
<evidence type="ECO:0000313" key="4">
    <source>
        <dbReference type="Proteomes" id="UP000249524"/>
    </source>
</evidence>
<keyword evidence="1" id="KW-1133">Transmembrane helix</keyword>
<dbReference type="InterPro" id="IPR032816">
    <property type="entry name" value="VTT_dom"/>
</dbReference>
<feature type="transmembrane region" description="Helical" evidence="1">
    <location>
        <begin position="125"/>
        <end position="146"/>
    </location>
</feature>
<reference evidence="3 4" key="1">
    <citation type="submission" date="2018-05" db="EMBL/GenBank/DDBJ databases">
        <authorList>
            <person name="Lanie J.A."/>
            <person name="Ng W.-L."/>
            <person name="Kazmierczak K.M."/>
            <person name="Andrzejewski T.M."/>
            <person name="Davidsen T.M."/>
            <person name="Wayne K.J."/>
            <person name="Tettelin H."/>
            <person name="Glass J.I."/>
            <person name="Rusch D."/>
            <person name="Podicherti R."/>
            <person name="Tsui H.-C.T."/>
            <person name="Winkler M.E."/>
        </authorList>
    </citation>
    <scope>NUCLEOTIDE SEQUENCE [LARGE SCALE GENOMIC DNA]</scope>
    <source>
        <strain evidence="3 4">BUT-10</strain>
    </source>
</reference>
<sequence>MTDWTQHLAAFGPVAIAFGAAIEGQTSVVAGGIMAREQVLSPAVVVLAAALGSGIIDYLLFAMGRSFRHTRWVQKTTSGPAFGRALALIERYPSGFILSFRFIYGLRAAGPVAVGVSTISTRKFAILNAIGAAIWAGAFVALGYAFGPVVMSVLERAFAHAAPVAAGTAVIAVVVGVAVWRWRVGLARQRGAR</sequence>
<proteinExistence type="predicted"/>
<dbReference type="Proteomes" id="UP000249524">
    <property type="component" value="Unassembled WGS sequence"/>
</dbReference>
<comment type="caution">
    <text evidence="3">The sequence shown here is derived from an EMBL/GenBank/DDBJ whole genome shotgun (WGS) entry which is preliminary data.</text>
</comment>
<evidence type="ECO:0000256" key="1">
    <source>
        <dbReference type="SAM" id="Phobius"/>
    </source>
</evidence>
<feature type="domain" description="VTT" evidence="2">
    <location>
        <begin position="26"/>
        <end position="144"/>
    </location>
</feature>
<dbReference type="InterPro" id="IPR051311">
    <property type="entry name" value="DedA_domain"/>
</dbReference>
<gene>
    <name evidence="3" type="ORF">DJ019_00100</name>
</gene>
<dbReference type="OrthoDB" id="948134at2"/>
<keyword evidence="1" id="KW-0812">Transmembrane</keyword>
<name>A0A328BPR8_9CAUL</name>
<dbReference type="EMBL" id="QFYS01000001">
    <property type="protein sequence ID" value="RAK68471.1"/>
    <property type="molecule type" value="Genomic_DNA"/>
</dbReference>
<dbReference type="AlphaFoldDB" id="A0A328BPR8"/>
<dbReference type="GO" id="GO:0005886">
    <property type="term" value="C:plasma membrane"/>
    <property type="evidence" value="ECO:0007669"/>
    <property type="project" value="TreeGrafter"/>
</dbReference>
<dbReference type="RefSeq" id="WP_111273963.1">
    <property type="nucleotide sequence ID" value="NZ_QFYS01000001.1"/>
</dbReference>
<evidence type="ECO:0000259" key="2">
    <source>
        <dbReference type="Pfam" id="PF09335"/>
    </source>
</evidence>
<keyword evidence="4" id="KW-1185">Reference proteome</keyword>
<dbReference type="PANTHER" id="PTHR42709:SF2">
    <property type="entry name" value="INNER MEMBRANE PROTEIN YOHD"/>
    <property type="match status" value="1"/>
</dbReference>
<protein>
    <submittedName>
        <fullName evidence="3">DedA family protein</fullName>
    </submittedName>
</protein>
<feature type="transmembrane region" description="Helical" evidence="1">
    <location>
        <begin position="158"/>
        <end position="180"/>
    </location>
</feature>
<dbReference type="Pfam" id="PF09335">
    <property type="entry name" value="VTT_dom"/>
    <property type="match status" value="1"/>
</dbReference>
<keyword evidence="1" id="KW-0472">Membrane</keyword>